<comment type="cofactor">
    <cofactor evidence="1">
        <name>pyridoxal 5'-phosphate</name>
        <dbReference type="ChEBI" id="CHEBI:597326"/>
    </cofactor>
</comment>
<keyword evidence="7" id="KW-1185">Reference proteome</keyword>
<comment type="caution">
    <text evidence="6">The sequence shown here is derived from an EMBL/GenBank/DDBJ whole genome shotgun (WGS) entry which is preliminary data.</text>
</comment>
<dbReference type="GO" id="GO:0006567">
    <property type="term" value="P:L-threonine catabolic process"/>
    <property type="evidence" value="ECO:0007669"/>
    <property type="project" value="TreeGrafter"/>
</dbReference>
<dbReference type="AlphaFoldDB" id="A0A8T4IBH0"/>
<evidence type="ECO:0000256" key="3">
    <source>
        <dbReference type="ARBA" id="ARBA00011881"/>
    </source>
</evidence>
<dbReference type="RefSeq" id="WP_284053168.1">
    <property type="nucleotide sequence ID" value="NZ_JAGRQC010000001.1"/>
</dbReference>
<dbReference type="GO" id="GO:0008732">
    <property type="term" value="F:L-allo-threonine aldolase activity"/>
    <property type="evidence" value="ECO:0007669"/>
    <property type="project" value="TreeGrafter"/>
</dbReference>
<evidence type="ECO:0000259" key="5">
    <source>
        <dbReference type="Pfam" id="PF01212"/>
    </source>
</evidence>
<feature type="domain" description="Aromatic amino acid beta-eliminating lyase/threonine aldolase" evidence="5">
    <location>
        <begin position="33"/>
        <end position="291"/>
    </location>
</feature>
<dbReference type="SUPFAM" id="SSF53383">
    <property type="entry name" value="PLP-dependent transferases"/>
    <property type="match status" value="1"/>
</dbReference>
<dbReference type="EMBL" id="JAGRQC010000001">
    <property type="protein sequence ID" value="MBR0551910.1"/>
    <property type="molecule type" value="Genomic_DNA"/>
</dbReference>
<dbReference type="InterPro" id="IPR001597">
    <property type="entry name" value="ArAA_b-elim_lyase/Thr_aldolase"/>
</dbReference>
<organism evidence="6 7">
    <name type="scientific">Stakelama marina</name>
    <dbReference type="NCBI Taxonomy" id="2826939"/>
    <lineage>
        <taxon>Bacteria</taxon>
        <taxon>Pseudomonadati</taxon>
        <taxon>Pseudomonadota</taxon>
        <taxon>Alphaproteobacteria</taxon>
        <taxon>Sphingomonadales</taxon>
        <taxon>Sphingomonadaceae</taxon>
        <taxon>Stakelama</taxon>
    </lineage>
</organism>
<dbReference type="PANTHER" id="PTHR48097:SF9">
    <property type="entry name" value="L-THREONINE ALDOLASE"/>
    <property type="match status" value="1"/>
</dbReference>
<dbReference type="InterPro" id="IPR015424">
    <property type="entry name" value="PyrdxlP-dep_Trfase"/>
</dbReference>
<dbReference type="Proteomes" id="UP000676996">
    <property type="component" value="Unassembled WGS sequence"/>
</dbReference>
<evidence type="ECO:0000313" key="6">
    <source>
        <dbReference type="EMBL" id="MBR0551910.1"/>
    </source>
</evidence>
<evidence type="ECO:0000256" key="1">
    <source>
        <dbReference type="ARBA" id="ARBA00001933"/>
    </source>
</evidence>
<comment type="subunit">
    <text evidence="3">Homotetramer.</text>
</comment>
<dbReference type="Gene3D" id="3.90.1150.10">
    <property type="entry name" value="Aspartate Aminotransferase, domain 1"/>
    <property type="match status" value="1"/>
</dbReference>
<proteinExistence type="inferred from homology"/>
<sequence>MNDADRAAKRGCTHFLPMHVPETPAATLRRLAALDAAEVDADSYGDSGAVTLLEKRCAGLLGTSAARFFIKGMMAQAAALTVYADDRGTRNVAVHRMSHINLDEGDAIERACGLRSIRLGTTMPFGVEDLRRITEPLAAVVVELPLRRAGFLLPPLAELRAISAWCRENKVPLHFDGARLWEAAAGYDMPLEALATLADSIYVSFYKGLGGLGGAMLAGPERLIDATAIWQQRYFGNLYTVHPYALSALDGLDRYLPRMPEFVARARELAAALRDMPGVMVNPAKPHAHAFQIIVPGDPADLTDRNRRFAEDHKVWLFNAFQPAPIAGHALAEINIGDGSDNWSVEQAAGWLRDFFSGGG</sequence>
<gene>
    <name evidence="6" type="ORF">J7S20_05260</name>
</gene>
<protein>
    <submittedName>
        <fullName evidence="6">Threonine aldolase</fullName>
    </submittedName>
</protein>
<comment type="similarity">
    <text evidence="2">Belongs to the threonine aldolase family.</text>
</comment>
<dbReference type="GO" id="GO:0005829">
    <property type="term" value="C:cytosol"/>
    <property type="evidence" value="ECO:0007669"/>
    <property type="project" value="TreeGrafter"/>
</dbReference>
<evidence type="ECO:0000256" key="2">
    <source>
        <dbReference type="ARBA" id="ARBA00006966"/>
    </source>
</evidence>
<dbReference type="GO" id="GO:0006545">
    <property type="term" value="P:glycine biosynthetic process"/>
    <property type="evidence" value="ECO:0007669"/>
    <property type="project" value="TreeGrafter"/>
</dbReference>
<keyword evidence="4" id="KW-0663">Pyridoxal phosphate</keyword>
<dbReference type="InterPro" id="IPR015422">
    <property type="entry name" value="PyrdxlP-dep_Trfase_small"/>
</dbReference>
<evidence type="ECO:0000256" key="4">
    <source>
        <dbReference type="ARBA" id="ARBA00022898"/>
    </source>
</evidence>
<accession>A0A8T4IBH0</accession>
<dbReference type="Gene3D" id="3.40.640.10">
    <property type="entry name" value="Type I PLP-dependent aspartate aminotransferase-like (Major domain)"/>
    <property type="match status" value="1"/>
</dbReference>
<dbReference type="InterPro" id="IPR015421">
    <property type="entry name" value="PyrdxlP-dep_Trfase_major"/>
</dbReference>
<reference evidence="6" key="1">
    <citation type="submission" date="2021-04" db="EMBL/GenBank/DDBJ databases">
        <title>Ouciella asimina sp. nov., isolated from the surface seawater in the hydrothermal field of Okinawa Trough.</title>
        <authorList>
            <person name="Shuang W."/>
        </authorList>
    </citation>
    <scope>NUCLEOTIDE SEQUENCE</scope>
    <source>
        <strain evidence="6">LXI357</strain>
    </source>
</reference>
<dbReference type="PANTHER" id="PTHR48097">
    <property type="entry name" value="L-THREONINE ALDOLASE-RELATED"/>
    <property type="match status" value="1"/>
</dbReference>
<dbReference type="Pfam" id="PF01212">
    <property type="entry name" value="Beta_elim_lyase"/>
    <property type="match status" value="1"/>
</dbReference>
<name>A0A8T4IBH0_9SPHN</name>
<evidence type="ECO:0000313" key="7">
    <source>
        <dbReference type="Proteomes" id="UP000676996"/>
    </source>
</evidence>